<sequence length="186" mass="21275">MNGRGLIKSQIIDSWNGCIETDYARQRINSERSLQAAFWAQLNALLGANRRLFIEPRVSAKEEGETKTVYPDIVVCNTKEVIAVVELKYLPRGKPSYLKDVRNLDFLARKREGITVANSRYSGPEVDSKEYTLSKNILFVWAGVHMAQNEDQHQLYSEHYPSLKGSFLELHAATQQTAVPEVYYYE</sequence>
<dbReference type="Proteomes" id="UP000886667">
    <property type="component" value="Unassembled WGS sequence"/>
</dbReference>
<evidence type="ECO:0000313" key="2">
    <source>
        <dbReference type="Proteomes" id="UP000886667"/>
    </source>
</evidence>
<name>A0A9E4N3C1_9GAMM</name>
<gene>
    <name evidence="1" type="ORF">JAZ07_09825</name>
</gene>
<accession>A0A9E4N3C1</accession>
<organism evidence="1 2">
    <name type="scientific">Candidatus Thiodiazotropha taylori</name>
    <dbReference type="NCBI Taxonomy" id="2792791"/>
    <lineage>
        <taxon>Bacteria</taxon>
        <taxon>Pseudomonadati</taxon>
        <taxon>Pseudomonadota</taxon>
        <taxon>Gammaproteobacteria</taxon>
        <taxon>Chromatiales</taxon>
        <taxon>Sedimenticolaceae</taxon>
        <taxon>Candidatus Thiodiazotropha</taxon>
    </lineage>
</organism>
<evidence type="ECO:0000313" key="1">
    <source>
        <dbReference type="EMBL" id="MCG7946626.1"/>
    </source>
</evidence>
<reference evidence="1" key="1">
    <citation type="journal article" date="2021" name="Proc. Natl. Acad. Sci. U.S.A.">
        <title>Global biogeography of chemosynthetic symbionts reveals both localized and globally distributed symbiont groups. .</title>
        <authorList>
            <person name="Osvatic J.T."/>
            <person name="Wilkins L.G.E."/>
            <person name="Leibrecht L."/>
            <person name="Leray M."/>
            <person name="Zauner S."/>
            <person name="Polzin J."/>
            <person name="Camacho Y."/>
            <person name="Gros O."/>
            <person name="van Gils J.A."/>
            <person name="Eisen J.A."/>
            <person name="Petersen J.M."/>
            <person name="Yuen B."/>
        </authorList>
    </citation>
    <scope>NUCLEOTIDE SEQUENCE</scope>
    <source>
        <strain evidence="1">MAGclacostrist064TRANS</strain>
    </source>
</reference>
<dbReference type="EMBL" id="JAEPCM010000331">
    <property type="protein sequence ID" value="MCG7946626.1"/>
    <property type="molecule type" value="Genomic_DNA"/>
</dbReference>
<proteinExistence type="predicted"/>
<dbReference type="AlphaFoldDB" id="A0A9E4N3C1"/>
<comment type="caution">
    <text evidence="1">The sequence shown here is derived from an EMBL/GenBank/DDBJ whole genome shotgun (WGS) entry which is preliminary data.</text>
</comment>
<protein>
    <submittedName>
        <fullName evidence="1">Uncharacterized protein</fullName>
    </submittedName>
</protein>